<sequence>MIKNGGELAEMINSCNKVIYVDNPIENNVARNKSRSILLQHLATCQEVYRPQNLRKLTEKVGKQINEKEQLVREKKDLEKLRKKVATKLAEGKSEDEKGRDLLEFVNNKKLDICFAKTLFSHYPLNFGGFYQRESQDQRPLKSQYRKLGYEKYFATPEGYLEIDLANLLKTCSHELAHYIQFVKWGESSCESDLGTDKYVVELAKEHEEWTGEIYQMVNANYSY</sequence>
<dbReference type="PROSITE" id="PS50142">
    <property type="entry name" value="RNASE_3_2"/>
    <property type="match status" value="1"/>
</dbReference>
<keyword evidence="4" id="KW-1185">Reference proteome</keyword>
<dbReference type="InterPro" id="IPR000999">
    <property type="entry name" value="RNase_III_dom"/>
</dbReference>
<proteinExistence type="predicted"/>
<name>A0ABN7VI94_GIGMA</name>
<feature type="coiled-coil region" evidence="1">
    <location>
        <begin position="54"/>
        <end position="91"/>
    </location>
</feature>
<keyword evidence="1" id="KW-0175">Coiled coil</keyword>
<evidence type="ECO:0000259" key="2">
    <source>
        <dbReference type="PROSITE" id="PS50142"/>
    </source>
</evidence>
<feature type="domain" description="RNase III" evidence="2">
    <location>
        <begin position="54"/>
        <end position="124"/>
    </location>
</feature>
<reference evidence="3 4" key="1">
    <citation type="submission" date="2021-06" db="EMBL/GenBank/DDBJ databases">
        <authorList>
            <person name="Kallberg Y."/>
            <person name="Tangrot J."/>
            <person name="Rosling A."/>
        </authorList>
    </citation>
    <scope>NUCLEOTIDE SEQUENCE [LARGE SCALE GENOMIC DNA]</scope>
    <source>
        <strain evidence="3 4">120-4 pot B 10/14</strain>
    </source>
</reference>
<evidence type="ECO:0000313" key="3">
    <source>
        <dbReference type="EMBL" id="CAG8776150.1"/>
    </source>
</evidence>
<dbReference type="EMBL" id="CAJVQB010015712">
    <property type="protein sequence ID" value="CAG8776150.1"/>
    <property type="molecule type" value="Genomic_DNA"/>
</dbReference>
<comment type="caution">
    <text evidence="3">The sequence shown here is derived from an EMBL/GenBank/DDBJ whole genome shotgun (WGS) entry which is preliminary data.</text>
</comment>
<organism evidence="3 4">
    <name type="scientific">Gigaspora margarita</name>
    <dbReference type="NCBI Taxonomy" id="4874"/>
    <lineage>
        <taxon>Eukaryota</taxon>
        <taxon>Fungi</taxon>
        <taxon>Fungi incertae sedis</taxon>
        <taxon>Mucoromycota</taxon>
        <taxon>Glomeromycotina</taxon>
        <taxon>Glomeromycetes</taxon>
        <taxon>Diversisporales</taxon>
        <taxon>Gigasporaceae</taxon>
        <taxon>Gigaspora</taxon>
    </lineage>
</organism>
<accession>A0ABN7VI94</accession>
<evidence type="ECO:0000313" key="4">
    <source>
        <dbReference type="Proteomes" id="UP000789901"/>
    </source>
</evidence>
<gene>
    <name evidence="3" type="ORF">GMARGA_LOCUS19094</name>
</gene>
<dbReference type="Proteomes" id="UP000789901">
    <property type="component" value="Unassembled WGS sequence"/>
</dbReference>
<protein>
    <submittedName>
        <fullName evidence="3">19638_t:CDS:1</fullName>
    </submittedName>
</protein>
<evidence type="ECO:0000256" key="1">
    <source>
        <dbReference type="SAM" id="Coils"/>
    </source>
</evidence>